<gene>
    <name evidence="3" type="ORF">D4765_02445</name>
</gene>
<keyword evidence="2" id="KW-0472">Membrane</keyword>
<evidence type="ECO:0000256" key="2">
    <source>
        <dbReference type="SAM" id="Phobius"/>
    </source>
</evidence>
<name>A0A4T2C872_9MICO</name>
<dbReference type="EMBL" id="QYRT01000003">
    <property type="protein sequence ID" value="TIH40427.1"/>
    <property type="molecule type" value="Genomic_DNA"/>
</dbReference>
<feature type="region of interest" description="Disordered" evidence="1">
    <location>
        <begin position="47"/>
        <end position="100"/>
    </location>
</feature>
<sequence length="240" mass="23542">MPGHPPARRRPSAKVYRRRRLVALVGVIIVIVAVVLIIRAVASGATSPTAAPGSTAAAGASDAPQQGPAASTSATPAPADPPATAAAPDPAATPAAPAATSTADGSAACAAGNITVTAVTDSNSYSAGSQPKLSFTIVNTGADPCTINAGTSKQIYTITSGTEVYWKSTDCQTDASDTAAMLAPGQTVSSTPFAWNRARSSPSTCGASAPASVPAGGASYHLTVSVDGIASAASAQFLLY</sequence>
<keyword evidence="4" id="KW-1185">Reference proteome</keyword>
<dbReference type="OrthoDB" id="5189092at2"/>
<comment type="caution">
    <text evidence="3">The sequence shown here is derived from an EMBL/GenBank/DDBJ whole genome shotgun (WGS) entry which is preliminary data.</text>
</comment>
<reference evidence="3 4" key="1">
    <citation type="journal article" date="2019" name="Microorganisms">
        <title>Systematic Affiliation and Genome Analysis of Subtercola vilae DB165(T) with Particular Emphasis on Cold Adaptation of an Isolate from a High-Altitude Cold Volcano Lake.</title>
        <authorList>
            <person name="Villalobos A.S."/>
            <person name="Wiese J."/>
            <person name="Imhoff J.F."/>
            <person name="Dorador C."/>
            <person name="Keller A."/>
            <person name="Hentschel U."/>
        </authorList>
    </citation>
    <scope>NUCLEOTIDE SEQUENCE [LARGE SCALE GENOMIC DNA]</scope>
    <source>
        <strain evidence="3 4">DB165</strain>
    </source>
</reference>
<keyword evidence="2" id="KW-0812">Transmembrane</keyword>
<evidence type="ECO:0000313" key="3">
    <source>
        <dbReference type="EMBL" id="TIH40427.1"/>
    </source>
</evidence>
<evidence type="ECO:0000313" key="4">
    <source>
        <dbReference type="Proteomes" id="UP000306192"/>
    </source>
</evidence>
<accession>A0A4T2C872</accession>
<protein>
    <recommendedName>
        <fullName evidence="5">DUF4232 domain-containing protein</fullName>
    </recommendedName>
</protein>
<dbReference type="Proteomes" id="UP000306192">
    <property type="component" value="Unassembled WGS sequence"/>
</dbReference>
<dbReference type="AlphaFoldDB" id="A0A4T2C872"/>
<feature type="transmembrane region" description="Helical" evidence="2">
    <location>
        <begin position="21"/>
        <end position="42"/>
    </location>
</feature>
<evidence type="ECO:0000256" key="1">
    <source>
        <dbReference type="SAM" id="MobiDB-lite"/>
    </source>
</evidence>
<proteinExistence type="predicted"/>
<keyword evidence="2" id="KW-1133">Transmembrane helix</keyword>
<evidence type="ECO:0008006" key="5">
    <source>
        <dbReference type="Google" id="ProtNLM"/>
    </source>
</evidence>
<organism evidence="3 4">
    <name type="scientific">Subtercola vilae</name>
    <dbReference type="NCBI Taxonomy" id="2056433"/>
    <lineage>
        <taxon>Bacteria</taxon>
        <taxon>Bacillati</taxon>
        <taxon>Actinomycetota</taxon>
        <taxon>Actinomycetes</taxon>
        <taxon>Micrococcales</taxon>
        <taxon>Microbacteriaceae</taxon>
        <taxon>Subtercola</taxon>
    </lineage>
</organism>